<dbReference type="AlphaFoldDB" id="C9ZBC7"/>
<dbReference type="KEGG" id="scb:SCAB_0441"/>
<proteinExistence type="predicted"/>
<accession>C9ZBC7</accession>
<evidence type="ECO:0000256" key="1">
    <source>
        <dbReference type="SAM" id="MobiDB-lite"/>
    </source>
</evidence>
<evidence type="ECO:0000313" key="2">
    <source>
        <dbReference type="EMBL" id="CBG67272.1"/>
    </source>
</evidence>
<evidence type="ECO:0000313" key="3">
    <source>
        <dbReference type="Proteomes" id="UP000001444"/>
    </source>
</evidence>
<protein>
    <submittedName>
        <fullName evidence="2">Uncharacterized protein</fullName>
    </submittedName>
</protein>
<dbReference type="Proteomes" id="UP000001444">
    <property type="component" value="Chromosome"/>
</dbReference>
<sequence length="125" mass="13818">MLDRRRRTVPWTFARARLEDGAGVCTSIGKILGNTMIFKPLATSDNPNLTAYDADGGRPGTGEGSPWAPAGAGSPHGRNAGQRMPWRRQIWFFLALRVLPESQVHWLLSARGWVETPETATHLPR</sequence>
<dbReference type="HOGENOM" id="CLU_1991488_0_0_11"/>
<keyword evidence="3" id="KW-1185">Reference proteome</keyword>
<name>C9ZBC7_STRSW</name>
<feature type="region of interest" description="Disordered" evidence="1">
    <location>
        <begin position="49"/>
        <end position="81"/>
    </location>
</feature>
<organism evidence="2 3">
    <name type="scientific">Streptomyces scabiei (strain 87.22)</name>
    <dbReference type="NCBI Taxonomy" id="680198"/>
    <lineage>
        <taxon>Bacteria</taxon>
        <taxon>Bacillati</taxon>
        <taxon>Actinomycetota</taxon>
        <taxon>Actinomycetes</taxon>
        <taxon>Kitasatosporales</taxon>
        <taxon>Streptomycetaceae</taxon>
        <taxon>Streptomyces</taxon>
    </lineage>
</organism>
<gene>
    <name evidence="2" type="ordered locus">SCAB_0441</name>
</gene>
<dbReference type="EMBL" id="FN554889">
    <property type="protein sequence ID" value="CBG67272.1"/>
    <property type="molecule type" value="Genomic_DNA"/>
</dbReference>
<reference evidence="2 3" key="1">
    <citation type="journal article" date="2010" name="Mol. Plant Microbe Interact.">
        <title>Streptomyces scabies 87-22 contains a coronafacic acid-like biosynthetic cluster that contributes to plant-microbe interactions.</title>
        <authorList>
            <person name="Bignell D.R."/>
            <person name="Seipke R.F."/>
            <person name="Huguet-Tapia J.C."/>
            <person name="Chambers A.H."/>
            <person name="Parry R.J."/>
            <person name="Loria R."/>
        </authorList>
    </citation>
    <scope>NUCLEOTIDE SEQUENCE [LARGE SCALE GENOMIC DNA]</scope>
    <source>
        <strain evidence="2 3">87.22</strain>
    </source>
</reference>